<dbReference type="RefSeq" id="WP_264730563.1">
    <property type="nucleotide sequence ID" value="NZ_JAPDNR010000001.1"/>
</dbReference>
<dbReference type="PANTHER" id="PTHR30273">
    <property type="entry name" value="PERIPLASMIC SIGNAL SENSOR AND SIGMA FACTOR ACTIVATOR FECR-RELATED"/>
    <property type="match status" value="1"/>
</dbReference>
<dbReference type="InterPro" id="IPR012373">
    <property type="entry name" value="Ferrdict_sens_TM"/>
</dbReference>
<reference evidence="4 5" key="1">
    <citation type="submission" date="2022-10" db="EMBL/GenBank/DDBJ databases">
        <title>Chitinophaga nivalis PC15 sp. nov., isolated from Pyeongchang county, South Korea.</title>
        <authorList>
            <person name="Trinh H.N."/>
        </authorList>
    </citation>
    <scope>NUCLEOTIDE SEQUENCE [LARGE SCALE GENOMIC DNA]</scope>
    <source>
        <strain evidence="4 5">PC14</strain>
    </source>
</reference>
<sequence>MDQQERIWLLLGRKVSGEATMAELRELDDLLQHDPALRYKAAVLSNWQPPADADIWEEKTTRALEKQLQQIKATTAAATVDIALAGRKQWSGIRIAAVVVPALLLSCFAAFLLFHKRTPVINAERADVFANNGTRSRISLPDGTVVWLNGGSRLTYNPAMHTHDSRDVTLTGEAFFEVTQNAAKPFIIHTTKMDVKVLGTTFNVQAYPEDKTAATALVSGAVEVTFNDGAPRQIRLKPDQKLVLLGREGVMDKAEQLNRVAAFRMEKIHVNPEDSSIHEAAWRNNSLVFENESFEDIILKIERWYGIHVHLENRKLKNYRYTGTFKNESFREVLEALKVTTTFRYRVEDKDVFIYL</sequence>
<dbReference type="Pfam" id="PF16344">
    <property type="entry name" value="FecR_C"/>
    <property type="match status" value="1"/>
</dbReference>
<keyword evidence="5" id="KW-1185">Reference proteome</keyword>
<evidence type="ECO:0000313" key="5">
    <source>
        <dbReference type="Proteomes" id="UP001207742"/>
    </source>
</evidence>
<comment type="caution">
    <text evidence="4">The sequence shown here is derived from an EMBL/GenBank/DDBJ whole genome shotgun (WGS) entry which is preliminary data.</text>
</comment>
<evidence type="ECO:0000313" key="4">
    <source>
        <dbReference type="EMBL" id="MCW3484721.1"/>
    </source>
</evidence>
<dbReference type="Gene3D" id="2.60.120.1440">
    <property type="match status" value="1"/>
</dbReference>
<keyword evidence="1" id="KW-1133">Transmembrane helix</keyword>
<dbReference type="InterPro" id="IPR006860">
    <property type="entry name" value="FecR"/>
</dbReference>
<feature type="domain" description="Protein FecR C-terminal" evidence="3">
    <location>
        <begin position="287"/>
        <end position="354"/>
    </location>
</feature>
<keyword evidence="1" id="KW-0812">Transmembrane</keyword>
<feature type="transmembrane region" description="Helical" evidence="1">
    <location>
        <begin position="95"/>
        <end position="114"/>
    </location>
</feature>
<gene>
    <name evidence="4" type="ORF">OL497_12490</name>
</gene>
<evidence type="ECO:0000259" key="3">
    <source>
        <dbReference type="Pfam" id="PF16344"/>
    </source>
</evidence>
<organism evidence="4 5">
    <name type="scientific">Chitinophaga nivalis</name>
    <dbReference type="NCBI Taxonomy" id="2991709"/>
    <lineage>
        <taxon>Bacteria</taxon>
        <taxon>Pseudomonadati</taxon>
        <taxon>Bacteroidota</taxon>
        <taxon>Chitinophagia</taxon>
        <taxon>Chitinophagales</taxon>
        <taxon>Chitinophagaceae</taxon>
        <taxon>Chitinophaga</taxon>
    </lineage>
</organism>
<dbReference type="EMBL" id="JAPDNS010000001">
    <property type="protein sequence ID" value="MCW3484721.1"/>
    <property type="molecule type" value="Genomic_DNA"/>
</dbReference>
<name>A0ABT3IL99_9BACT</name>
<dbReference type="PANTHER" id="PTHR30273:SF2">
    <property type="entry name" value="PROTEIN FECR"/>
    <property type="match status" value="1"/>
</dbReference>
<evidence type="ECO:0000259" key="2">
    <source>
        <dbReference type="Pfam" id="PF04773"/>
    </source>
</evidence>
<protein>
    <submittedName>
        <fullName evidence="4">FecR family protein</fullName>
    </submittedName>
</protein>
<keyword evidence="1" id="KW-0472">Membrane</keyword>
<dbReference type="InterPro" id="IPR032508">
    <property type="entry name" value="FecR_C"/>
</dbReference>
<evidence type="ECO:0000256" key="1">
    <source>
        <dbReference type="SAM" id="Phobius"/>
    </source>
</evidence>
<feature type="domain" description="FecR protein" evidence="2">
    <location>
        <begin position="130"/>
        <end position="223"/>
    </location>
</feature>
<dbReference type="Proteomes" id="UP001207742">
    <property type="component" value="Unassembled WGS sequence"/>
</dbReference>
<accession>A0ABT3IL99</accession>
<proteinExistence type="predicted"/>
<dbReference type="Gene3D" id="3.55.50.30">
    <property type="match status" value="1"/>
</dbReference>
<dbReference type="PIRSF" id="PIRSF018266">
    <property type="entry name" value="FecR"/>
    <property type="match status" value="1"/>
</dbReference>
<dbReference type="Pfam" id="PF04773">
    <property type="entry name" value="FecR"/>
    <property type="match status" value="1"/>
</dbReference>